<dbReference type="SMART" id="SM00091">
    <property type="entry name" value="PAS"/>
    <property type="match status" value="3"/>
</dbReference>
<dbReference type="InterPro" id="IPR035965">
    <property type="entry name" value="PAS-like_dom_sf"/>
</dbReference>
<feature type="domain" description="PAS" evidence="1">
    <location>
        <begin position="147"/>
        <end position="201"/>
    </location>
</feature>
<dbReference type="Gene3D" id="3.30.70.270">
    <property type="match status" value="1"/>
</dbReference>
<evidence type="ECO:0000313" key="6">
    <source>
        <dbReference type="Proteomes" id="UP000078428"/>
    </source>
</evidence>
<dbReference type="Pfam" id="PF08447">
    <property type="entry name" value="PAS_3"/>
    <property type="match status" value="1"/>
</dbReference>
<organism evidence="5 6">
    <name type="scientific">Paramagnetospirillum marisnigri</name>
    <dbReference type="NCBI Taxonomy" id="1285242"/>
    <lineage>
        <taxon>Bacteria</taxon>
        <taxon>Pseudomonadati</taxon>
        <taxon>Pseudomonadota</taxon>
        <taxon>Alphaproteobacteria</taxon>
        <taxon>Rhodospirillales</taxon>
        <taxon>Magnetospirillaceae</taxon>
        <taxon>Paramagnetospirillum</taxon>
    </lineage>
</organism>
<dbReference type="NCBIfam" id="TIGR00254">
    <property type="entry name" value="GGDEF"/>
    <property type="match status" value="1"/>
</dbReference>
<dbReference type="Pfam" id="PF00990">
    <property type="entry name" value="GGDEF"/>
    <property type="match status" value="1"/>
</dbReference>
<dbReference type="CDD" id="cd01949">
    <property type="entry name" value="GGDEF"/>
    <property type="match status" value="1"/>
</dbReference>
<comment type="caution">
    <text evidence="5">The sequence shown here is derived from an EMBL/GenBank/DDBJ whole genome shotgun (WGS) entry which is preliminary data.</text>
</comment>
<dbReference type="PROSITE" id="PS50887">
    <property type="entry name" value="GGDEF"/>
    <property type="match status" value="1"/>
</dbReference>
<evidence type="ECO:0000259" key="4">
    <source>
        <dbReference type="PROSITE" id="PS50887"/>
    </source>
</evidence>
<dbReference type="OrthoDB" id="7251575at2"/>
<dbReference type="InterPro" id="IPR029787">
    <property type="entry name" value="Nucleotide_cyclase"/>
</dbReference>
<dbReference type="Proteomes" id="UP000078428">
    <property type="component" value="Unassembled WGS sequence"/>
</dbReference>
<dbReference type="InterPro" id="IPR052155">
    <property type="entry name" value="Biofilm_reg_signaling"/>
</dbReference>
<dbReference type="PROSITE" id="PS50113">
    <property type="entry name" value="PAC"/>
    <property type="match status" value="3"/>
</dbReference>
<dbReference type="InterPro" id="IPR000160">
    <property type="entry name" value="GGDEF_dom"/>
</dbReference>
<dbReference type="SMART" id="SM00086">
    <property type="entry name" value="PAC"/>
    <property type="match status" value="3"/>
</dbReference>
<evidence type="ECO:0000259" key="2">
    <source>
        <dbReference type="PROSITE" id="PS50113"/>
    </source>
</evidence>
<dbReference type="GO" id="GO:0006355">
    <property type="term" value="P:regulation of DNA-templated transcription"/>
    <property type="evidence" value="ECO:0007669"/>
    <property type="project" value="InterPro"/>
</dbReference>
<dbReference type="CDD" id="cd00130">
    <property type="entry name" value="PAS"/>
    <property type="match status" value="3"/>
</dbReference>
<dbReference type="InterPro" id="IPR000700">
    <property type="entry name" value="PAS-assoc_C"/>
</dbReference>
<dbReference type="InterPro" id="IPR035919">
    <property type="entry name" value="EAL_sf"/>
</dbReference>
<dbReference type="EMBL" id="LWQT01000055">
    <property type="protein sequence ID" value="OAN50374.1"/>
    <property type="molecule type" value="Genomic_DNA"/>
</dbReference>
<feature type="domain" description="GGDEF" evidence="4">
    <location>
        <begin position="437"/>
        <end position="570"/>
    </location>
</feature>
<dbReference type="InterPro" id="IPR001610">
    <property type="entry name" value="PAC"/>
</dbReference>
<dbReference type="PROSITE" id="PS50883">
    <property type="entry name" value="EAL"/>
    <property type="match status" value="1"/>
</dbReference>
<gene>
    <name evidence="5" type="ORF">A6A04_02270</name>
</gene>
<dbReference type="SMART" id="SM00267">
    <property type="entry name" value="GGDEF"/>
    <property type="match status" value="1"/>
</dbReference>
<protein>
    <submittedName>
        <fullName evidence="5">Diguanylate cyclase</fullName>
    </submittedName>
</protein>
<dbReference type="PANTHER" id="PTHR44757">
    <property type="entry name" value="DIGUANYLATE CYCLASE DGCP"/>
    <property type="match status" value="1"/>
</dbReference>
<feature type="domain" description="PAC" evidence="2">
    <location>
        <begin position="352"/>
        <end position="405"/>
    </location>
</feature>
<evidence type="ECO:0000259" key="3">
    <source>
        <dbReference type="PROSITE" id="PS50883"/>
    </source>
</evidence>
<dbReference type="SUPFAM" id="SSF141868">
    <property type="entry name" value="EAL domain-like"/>
    <property type="match status" value="1"/>
</dbReference>
<dbReference type="InterPro" id="IPR013655">
    <property type="entry name" value="PAS_fold_3"/>
</dbReference>
<dbReference type="CDD" id="cd01948">
    <property type="entry name" value="EAL"/>
    <property type="match status" value="1"/>
</dbReference>
<dbReference type="STRING" id="1285242.A6A04_02270"/>
<sequence>MGFGVPPGVPCAPEEALPRLAEAEARLHGLTLGLPGFIFQRTRAADGAIAYPWISDSVQDLLGFPATAMAVNAKGCLQVIHWADRDGHLAEILRSAKTLTSCREEFRAITATGEVRWLRGASNPRRTGDGGVTWDGAVVDVTEGRRAELRLDMLMDHADDSILILDSQGSIDTVNAAAQRLFGRTAAEMVGQPFSILLPPELRHAELLDAPETSSATVVGGGPRELTGLRQDGTTFDLELSTSEVRLEGQRLFVGIGRDITRRRRTEAALRETQQRLGAIAANMPGMVFQRSLSPDGVLSFTYVSEGCRAILGLEPEELTRDPDLFLSLLGDDEHQAFLTALGRSARTMEPFDEEMSVAGTGMGGRRRWLRGQSRPTQRPDGIVVWDGVLLDVTDRKLAEQRLAFLAFHDPMTRLPNRTAFLERFAAAAEEARAQAGLMAVVSLGIDRLGIINATMGHSVGDQVLMAAADVVRAAIGSGDVMARASGDRFLLLLTGLASKRDMTEALDRLHHGSQATVTVDGQEFDISAAMGVSAFPRDGEDAETLIKNADAAFQRAKSQGPATLQMFNKEMSTRAAKTLSLQNRLRRAVENAELSAHYQPQVDLSTGAVIGMEALVRWQSPELGMVSPADFIPVAEESGLIDAVCEFMLDVCAHQNKEWQDQGLPAIPVAVNVSGRQFQYARRLLSACERVLATSGLDRRWLELELTESSAMRDADNAIAVVQQLKEMGIGCAIDDFGTGYSSLSVLKRFPIQKLKIDRSFVMDITTDPNDAAIVDAIVAMAKALKLKVVAEGVENQEHLDFLRGLGADQIQGYFFSRPLPADGMRQLLAEGRKLDLQPLDTLMAHI</sequence>
<dbReference type="Gene3D" id="3.20.20.450">
    <property type="entry name" value="EAL domain"/>
    <property type="match status" value="1"/>
</dbReference>
<dbReference type="Pfam" id="PF00563">
    <property type="entry name" value="EAL"/>
    <property type="match status" value="1"/>
</dbReference>
<dbReference type="SMART" id="SM00052">
    <property type="entry name" value="EAL"/>
    <property type="match status" value="1"/>
</dbReference>
<feature type="domain" description="EAL" evidence="3">
    <location>
        <begin position="579"/>
        <end position="834"/>
    </location>
</feature>
<dbReference type="Gene3D" id="3.30.450.20">
    <property type="entry name" value="PAS domain"/>
    <property type="match status" value="3"/>
</dbReference>
<accession>A0A178MR10</accession>
<dbReference type="PROSITE" id="PS50112">
    <property type="entry name" value="PAS"/>
    <property type="match status" value="1"/>
</dbReference>
<keyword evidence="6" id="KW-1185">Reference proteome</keyword>
<dbReference type="InterPro" id="IPR013767">
    <property type="entry name" value="PAS_fold"/>
</dbReference>
<dbReference type="Pfam" id="PF00989">
    <property type="entry name" value="PAS"/>
    <property type="match status" value="1"/>
</dbReference>
<name>A0A178MR10_9PROT</name>
<dbReference type="InterPro" id="IPR043128">
    <property type="entry name" value="Rev_trsase/Diguanyl_cyclase"/>
</dbReference>
<dbReference type="InterPro" id="IPR000014">
    <property type="entry name" value="PAS"/>
</dbReference>
<reference evidence="5 6" key="1">
    <citation type="submission" date="2016-04" db="EMBL/GenBank/DDBJ databases">
        <title>Draft genome sequence of freshwater magnetotactic bacteria Magnetospirillum marisnigri SP-1 and Magnetospirillum moscoviense BB-1.</title>
        <authorList>
            <person name="Koziaeva V."/>
            <person name="Dziuba M.V."/>
            <person name="Ivanov T.M."/>
            <person name="Kuznetsov B."/>
            <person name="Grouzdev D.S."/>
        </authorList>
    </citation>
    <scope>NUCLEOTIDE SEQUENCE [LARGE SCALE GENOMIC DNA]</scope>
    <source>
        <strain evidence="5 6">SP-1</strain>
    </source>
</reference>
<dbReference type="InterPro" id="IPR001633">
    <property type="entry name" value="EAL_dom"/>
</dbReference>
<evidence type="ECO:0000259" key="1">
    <source>
        <dbReference type="PROSITE" id="PS50112"/>
    </source>
</evidence>
<dbReference type="SUPFAM" id="SSF55073">
    <property type="entry name" value="Nucleotide cyclase"/>
    <property type="match status" value="1"/>
</dbReference>
<proteinExistence type="predicted"/>
<dbReference type="FunFam" id="3.20.20.450:FF:000001">
    <property type="entry name" value="Cyclic di-GMP phosphodiesterase yahA"/>
    <property type="match status" value="1"/>
</dbReference>
<dbReference type="NCBIfam" id="TIGR00229">
    <property type="entry name" value="sensory_box"/>
    <property type="match status" value="1"/>
</dbReference>
<dbReference type="AlphaFoldDB" id="A0A178MR10"/>
<dbReference type="PANTHER" id="PTHR44757:SF2">
    <property type="entry name" value="BIOFILM ARCHITECTURE MAINTENANCE PROTEIN MBAA"/>
    <property type="match status" value="1"/>
</dbReference>
<dbReference type="SUPFAM" id="SSF55785">
    <property type="entry name" value="PYP-like sensor domain (PAS domain)"/>
    <property type="match status" value="3"/>
</dbReference>
<feature type="domain" description="PAC" evidence="2">
    <location>
        <begin position="222"/>
        <end position="272"/>
    </location>
</feature>
<evidence type="ECO:0000313" key="5">
    <source>
        <dbReference type="EMBL" id="OAN50374.1"/>
    </source>
</evidence>
<feature type="domain" description="PAC" evidence="2">
    <location>
        <begin position="102"/>
        <end position="153"/>
    </location>
</feature>